<keyword evidence="1" id="KW-0812">Transmembrane</keyword>
<reference evidence="2" key="1">
    <citation type="submission" date="2021-05" db="EMBL/GenBank/DDBJ databases">
        <authorList>
            <person name="Alioto T."/>
            <person name="Alioto T."/>
            <person name="Gomez Garrido J."/>
        </authorList>
    </citation>
    <scope>NUCLEOTIDE SEQUENCE</scope>
</reference>
<organism evidence="2">
    <name type="scientific">Culex pipiens</name>
    <name type="common">House mosquito</name>
    <dbReference type="NCBI Taxonomy" id="7175"/>
    <lineage>
        <taxon>Eukaryota</taxon>
        <taxon>Metazoa</taxon>
        <taxon>Ecdysozoa</taxon>
        <taxon>Arthropoda</taxon>
        <taxon>Hexapoda</taxon>
        <taxon>Insecta</taxon>
        <taxon>Pterygota</taxon>
        <taxon>Neoptera</taxon>
        <taxon>Endopterygota</taxon>
        <taxon>Diptera</taxon>
        <taxon>Nematocera</taxon>
        <taxon>Culicoidea</taxon>
        <taxon>Culicidae</taxon>
        <taxon>Culicinae</taxon>
        <taxon>Culicini</taxon>
        <taxon>Culex</taxon>
        <taxon>Culex</taxon>
    </lineage>
</organism>
<sequence length="157" mass="17768">MSGILRPSPVPWCRLGSCCRSVKTRCNKLDVTSTRNTQSISTPKKPRASVMTELQLAKLICRCRNFVSARPFAMTDASLAITFRFFILLIFVWFAWMVGLLLIQSSTTQHFLGDSHSFATNLQSLKLYSLVFLHVAGHDFARVQHVIITRPPLKHCD</sequence>
<dbReference type="EMBL" id="HBUE01116027">
    <property type="protein sequence ID" value="CAG6490559.1"/>
    <property type="molecule type" value="Transcribed_RNA"/>
</dbReference>
<proteinExistence type="predicted"/>
<keyword evidence="1" id="KW-0472">Membrane</keyword>
<evidence type="ECO:0000313" key="2">
    <source>
        <dbReference type="EMBL" id="CAG6490559.1"/>
    </source>
</evidence>
<keyword evidence="1" id="KW-1133">Transmembrane helix</keyword>
<name>A0A8D8G1R6_CULPI</name>
<evidence type="ECO:0000256" key="1">
    <source>
        <dbReference type="SAM" id="Phobius"/>
    </source>
</evidence>
<accession>A0A8D8G1R6</accession>
<protein>
    <submittedName>
        <fullName evidence="2">(northern house mosquito) hypothetical protein</fullName>
    </submittedName>
</protein>
<dbReference type="AlphaFoldDB" id="A0A8D8G1R6"/>
<feature type="transmembrane region" description="Helical" evidence="1">
    <location>
        <begin position="81"/>
        <end position="103"/>
    </location>
</feature>